<comment type="similarity">
    <text evidence="11">Belongs to the ABC transporter superfamily. UvrA family.</text>
</comment>
<keyword evidence="9" id="KW-0238">DNA-binding</keyword>
<evidence type="ECO:0000259" key="14">
    <source>
        <dbReference type="PROSITE" id="PS50893"/>
    </source>
</evidence>
<protein>
    <recommendedName>
        <fullName evidence="12">UvrABC system protein A</fullName>
    </recommendedName>
    <alternativeName>
        <fullName evidence="13">Excinuclease ABC subunit A</fullName>
    </alternativeName>
</protein>
<dbReference type="GO" id="GO:0005524">
    <property type="term" value="F:ATP binding"/>
    <property type="evidence" value="ECO:0007669"/>
    <property type="project" value="UniProtKB-KW"/>
</dbReference>
<dbReference type="Gene3D" id="1.10.8.280">
    <property type="entry name" value="ABC transporter ATPase domain-like"/>
    <property type="match status" value="1"/>
</dbReference>
<keyword evidence="7" id="KW-0067">ATP-binding</keyword>
<keyword evidence="16" id="KW-1185">Reference proteome</keyword>
<evidence type="ECO:0000256" key="8">
    <source>
        <dbReference type="ARBA" id="ARBA00022881"/>
    </source>
</evidence>
<evidence type="ECO:0000256" key="5">
    <source>
        <dbReference type="ARBA" id="ARBA00022763"/>
    </source>
</evidence>
<feature type="domain" description="ABC transporter" evidence="14">
    <location>
        <begin position="179"/>
        <end position="474"/>
    </location>
</feature>
<evidence type="ECO:0000256" key="11">
    <source>
        <dbReference type="ARBA" id="ARBA00038000"/>
    </source>
</evidence>
<accession>A0A6M4WH27</accession>
<dbReference type="Gene3D" id="3.40.50.300">
    <property type="entry name" value="P-loop containing nucleotide triphosphate hydrolases"/>
    <property type="match status" value="3"/>
</dbReference>
<keyword evidence="5" id="KW-0227">DNA damage</keyword>
<evidence type="ECO:0000313" key="16">
    <source>
        <dbReference type="Proteomes" id="UP000502665"/>
    </source>
</evidence>
<reference evidence="15" key="1">
    <citation type="submission" date="2020-03" db="EMBL/GenBank/DDBJ databases">
        <title>Molecular networking-based the target discovery of potent antiproliferative macrolactams: 5/6/7/16 polycyclic ansamycins and glycosylated trienomycin from Streptomyces cacaoi subsp. asoensis.</title>
        <authorList>
            <person name="Liu L.-L."/>
        </authorList>
    </citation>
    <scope>NUCLEOTIDE SEQUENCE [LARGE SCALE GENOMIC DNA]</scope>
    <source>
        <strain evidence="15">H2S5</strain>
    </source>
</reference>
<organism evidence="15 16">
    <name type="scientific">Streptomyces asoensis</name>
    <dbReference type="NCBI Taxonomy" id="249586"/>
    <lineage>
        <taxon>Bacteria</taxon>
        <taxon>Bacillati</taxon>
        <taxon>Actinomycetota</taxon>
        <taxon>Actinomycetes</taxon>
        <taxon>Kitasatosporales</taxon>
        <taxon>Streptomycetaceae</taxon>
        <taxon>Streptomyces</taxon>
    </lineage>
</organism>
<evidence type="ECO:0000256" key="10">
    <source>
        <dbReference type="ARBA" id="ARBA00023204"/>
    </source>
</evidence>
<dbReference type="GO" id="GO:0016887">
    <property type="term" value="F:ATP hydrolysis activity"/>
    <property type="evidence" value="ECO:0007669"/>
    <property type="project" value="InterPro"/>
</dbReference>
<keyword evidence="4" id="KW-0547">Nucleotide-binding</keyword>
<dbReference type="GO" id="GO:0006281">
    <property type="term" value="P:DNA repair"/>
    <property type="evidence" value="ECO:0007669"/>
    <property type="project" value="UniProtKB-KW"/>
</dbReference>
<dbReference type="PANTHER" id="PTHR43152:SF2">
    <property type="entry name" value="DRUG RESISTANCE ABC TRANSPORTER"/>
    <property type="match status" value="1"/>
</dbReference>
<keyword evidence="2" id="KW-0963">Cytoplasm</keyword>
<keyword evidence="6" id="KW-0228">DNA excision</keyword>
<dbReference type="Proteomes" id="UP000502665">
    <property type="component" value="Chromosome"/>
</dbReference>
<dbReference type="GO" id="GO:0003677">
    <property type="term" value="F:DNA binding"/>
    <property type="evidence" value="ECO:0007669"/>
    <property type="project" value="UniProtKB-KW"/>
</dbReference>
<dbReference type="GO" id="GO:0004518">
    <property type="term" value="F:nuclease activity"/>
    <property type="evidence" value="ECO:0007669"/>
    <property type="project" value="UniProtKB-KW"/>
</dbReference>
<evidence type="ECO:0000256" key="13">
    <source>
        <dbReference type="ARBA" id="ARBA00042156"/>
    </source>
</evidence>
<keyword evidence="8" id="KW-0267">Excision nuclease</keyword>
<gene>
    <name evidence="15" type="ORF">G9272_04935</name>
</gene>
<dbReference type="GO" id="GO:0005737">
    <property type="term" value="C:cytoplasm"/>
    <property type="evidence" value="ECO:0007669"/>
    <property type="project" value="UniProtKB-SubCell"/>
</dbReference>
<dbReference type="InterPro" id="IPR003439">
    <property type="entry name" value="ABC_transporter-like_ATP-bd"/>
</dbReference>
<dbReference type="InterPro" id="IPR027417">
    <property type="entry name" value="P-loop_NTPase"/>
</dbReference>
<keyword evidence="3" id="KW-0677">Repeat</keyword>
<name>A0A6M4WH27_9ACTN</name>
<evidence type="ECO:0000313" key="15">
    <source>
        <dbReference type="EMBL" id="QJS99723.1"/>
    </source>
</evidence>
<keyword evidence="10" id="KW-0234">DNA repair</keyword>
<evidence type="ECO:0000256" key="2">
    <source>
        <dbReference type="ARBA" id="ARBA00022490"/>
    </source>
</evidence>
<dbReference type="PROSITE" id="PS50893">
    <property type="entry name" value="ABC_TRANSPORTER_2"/>
    <property type="match status" value="2"/>
</dbReference>
<evidence type="ECO:0000256" key="4">
    <source>
        <dbReference type="ARBA" id="ARBA00022741"/>
    </source>
</evidence>
<evidence type="ECO:0000256" key="1">
    <source>
        <dbReference type="ARBA" id="ARBA00004496"/>
    </source>
</evidence>
<proteinExistence type="inferred from homology"/>
<sequence length="794" mass="84348">MSMAKKTDPPPAQHIADSHGLIRVHGASENNLKDVSIEIPKRRLTVFTGVSGSGKSSLVFDTIAAESQRLINETYSAFVQGFMPTLARPEVDVLEGLTTAIIVDQQRMGSDPRSTVGTATDANAMLRILFSRLGRPHIGPPTAYSFNTASVRASGGITVERGTKKTVKATYSRTGGMCVRCEGRGTVSDIDLTQLYDDSKSLNEGALTIPGYSMDGWYGRIFGGCGFFDPDKPIRRFTKKELHDLLHKEPTKIKVDGINLTYEGLIPKIQKSMLAKDIEALQPHIRAFVERAMTFTVCPECDGTRLSEGARSSKIEKVSIADACAMQISDLAEWVRGLDEPSVAPLLTALQHTLESFVEIGLGYLSLDRPSGTLSGGEAQRVKMIRHLGSSLTDVTYVFDEPTTGLHPHDISRMNDLLLRLRDKGNTVLVVEHKPQTIAIADHVVDLGPGAGTAGGTVCFEGTVEGLRSGDTITGRHLDDRAAVKETVRKPTGTLEVRGATAHNLRNVDVGIPLGVLCVVTGVAGSGKSSLVHGSIPAGEGVVSVDQGAIRGSRRSNPATYTGLLDPIRKAFAKVNGVKPALFSANSEGACPTCNGAGVVYTDLAMMAGVATTCEECEGKRYQAAVLEYHLGGRDISEVLAMSVSEAEEFFGAGEASTPAAHRILGRLADVGLGYLSLGQPLTTLSGGERQRLKLATHMGEKGGVYVLDEPTTGLHLADVEQLLGLLDRLVDAGKSVIVVEHHPAVMAHADWIIDLGPGAGHDGGRIVFEGTPADLVAARSTLTGEHLADYVGA</sequence>
<evidence type="ECO:0000256" key="6">
    <source>
        <dbReference type="ARBA" id="ARBA00022769"/>
    </source>
</evidence>
<dbReference type="PANTHER" id="PTHR43152">
    <property type="entry name" value="UVRABC SYSTEM PROTEIN A"/>
    <property type="match status" value="1"/>
</dbReference>
<dbReference type="EMBL" id="CP049838">
    <property type="protein sequence ID" value="QJS99723.1"/>
    <property type="molecule type" value="Genomic_DNA"/>
</dbReference>
<dbReference type="Gene3D" id="1.20.1580.10">
    <property type="entry name" value="ABC transporter ATPase like domain"/>
    <property type="match status" value="2"/>
</dbReference>
<evidence type="ECO:0000256" key="7">
    <source>
        <dbReference type="ARBA" id="ARBA00022840"/>
    </source>
</evidence>
<evidence type="ECO:0000256" key="9">
    <source>
        <dbReference type="ARBA" id="ARBA00023125"/>
    </source>
</evidence>
<dbReference type="RefSeq" id="WP_171395377.1">
    <property type="nucleotide sequence ID" value="NZ_CP049838.1"/>
</dbReference>
<comment type="subcellular location">
    <subcellularLocation>
        <location evidence="1">Cytoplasm</location>
    </subcellularLocation>
</comment>
<dbReference type="SUPFAM" id="SSF52540">
    <property type="entry name" value="P-loop containing nucleoside triphosphate hydrolases"/>
    <property type="match status" value="2"/>
</dbReference>
<dbReference type="Pfam" id="PF00005">
    <property type="entry name" value="ABC_tran"/>
    <property type="match status" value="1"/>
</dbReference>
<evidence type="ECO:0000256" key="12">
    <source>
        <dbReference type="ARBA" id="ARBA00039316"/>
    </source>
</evidence>
<dbReference type="AlphaFoldDB" id="A0A6M4WH27"/>
<evidence type="ECO:0000256" key="3">
    <source>
        <dbReference type="ARBA" id="ARBA00022737"/>
    </source>
</evidence>
<feature type="domain" description="ABC transporter" evidence="14">
    <location>
        <begin position="488"/>
        <end position="783"/>
    </location>
</feature>